<evidence type="ECO:0000256" key="6">
    <source>
        <dbReference type="ARBA" id="ARBA00023125"/>
    </source>
</evidence>
<dbReference type="EMBL" id="CP133618">
    <property type="protein sequence ID" value="WMV39654.1"/>
    <property type="molecule type" value="Genomic_DNA"/>
</dbReference>
<evidence type="ECO:0000256" key="4">
    <source>
        <dbReference type="ARBA" id="ARBA00022729"/>
    </source>
</evidence>
<evidence type="ECO:0000256" key="2">
    <source>
        <dbReference type="ARBA" id="ARBA00010308"/>
    </source>
</evidence>
<evidence type="ECO:0000256" key="10">
    <source>
        <dbReference type="SAM" id="MobiDB-lite"/>
    </source>
</evidence>
<dbReference type="PROSITE" id="PS50927">
    <property type="entry name" value="BULB_LECTIN"/>
    <property type="match status" value="1"/>
</dbReference>
<feature type="chain" id="PRO_5042035534" description="Bulb-type lectin domain-containing protein" evidence="11">
    <location>
        <begin position="26"/>
        <end position="507"/>
    </location>
</feature>
<keyword evidence="8" id="KW-0325">Glycoprotein</keyword>
<dbReference type="PANTHER" id="PTHR31165:SF51">
    <property type="entry name" value="PROTEIN LIGHT-DEPENDENT SHORT HYPOCOTYLS 10-LIKE"/>
    <property type="match status" value="1"/>
</dbReference>
<dbReference type="PANTHER" id="PTHR31165">
    <property type="entry name" value="PROTEIN G1-LIKE2"/>
    <property type="match status" value="1"/>
</dbReference>
<evidence type="ECO:0000256" key="7">
    <source>
        <dbReference type="ARBA" id="ARBA00023163"/>
    </source>
</evidence>
<feature type="region of interest" description="Disordered" evidence="10">
    <location>
        <begin position="479"/>
        <end position="507"/>
    </location>
</feature>
<dbReference type="Pfam" id="PF01453">
    <property type="entry name" value="B_lectin"/>
    <property type="match status" value="1"/>
</dbReference>
<keyword evidence="7" id="KW-0804">Transcription</keyword>
<dbReference type="InterPro" id="IPR036426">
    <property type="entry name" value="Bulb-type_lectin_dom_sf"/>
</dbReference>
<feature type="region of interest" description="Disordered" evidence="10">
    <location>
        <begin position="345"/>
        <end position="364"/>
    </location>
</feature>
<dbReference type="SMART" id="SM00108">
    <property type="entry name" value="B_lectin"/>
    <property type="match status" value="1"/>
</dbReference>
<accession>A0AAF0U5M5</accession>
<dbReference type="InterPro" id="IPR001480">
    <property type="entry name" value="Bulb-type_lectin_dom"/>
</dbReference>
<protein>
    <recommendedName>
        <fullName evidence="16">Bulb-type lectin domain-containing protein</fullName>
    </recommendedName>
</protein>
<dbReference type="PROSITE" id="PS51697">
    <property type="entry name" value="ALOG"/>
    <property type="match status" value="1"/>
</dbReference>
<feature type="domain" description="ALOG" evidence="13">
    <location>
        <begin position="362"/>
        <end position="489"/>
    </location>
</feature>
<evidence type="ECO:0000259" key="13">
    <source>
        <dbReference type="PROSITE" id="PS51697"/>
    </source>
</evidence>
<comment type="subcellular location">
    <subcellularLocation>
        <location evidence="1">Nucleus</location>
    </subcellularLocation>
</comment>
<keyword evidence="5" id="KW-0805">Transcription regulation</keyword>
<keyword evidence="9" id="KW-0539">Nucleus</keyword>
<dbReference type="GO" id="GO:0009416">
    <property type="term" value="P:response to light stimulus"/>
    <property type="evidence" value="ECO:0007669"/>
    <property type="project" value="TreeGrafter"/>
</dbReference>
<evidence type="ECO:0000313" key="14">
    <source>
        <dbReference type="EMBL" id="WMV39654.1"/>
    </source>
</evidence>
<dbReference type="InterPro" id="IPR006936">
    <property type="entry name" value="ALOG_dom"/>
</dbReference>
<dbReference type="GO" id="GO:0005634">
    <property type="term" value="C:nucleus"/>
    <property type="evidence" value="ECO:0007669"/>
    <property type="project" value="UniProtKB-SubCell"/>
</dbReference>
<evidence type="ECO:0000256" key="11">
    <source>
        <dbReference type="SAM" id="SignalP"/>
    </source>
</evidence>
<dbReference type="GO" id="GO:0009299">
    <property type="term" value="P:mRNA transcription"/>
    <property type="evidence" value="ECO:0007669"/>
    <property type="project" value="TreeGrafter"/>
</dbReference>
<evidence type="ECO:0000256" key="9">
    <source>
        <dbReference type="ARBA" id="ARBA00023242"/>
    </source>
</evidence>
<dbReference type="Pfam" id="PF04852">
    <property type="entry name" value="ALOG_dom"/>
    <property type="match status" value="1"/>
</dbReference>
<keyword evidence="3" id="KW-0217">Developmental protein</keyword>
<sequence>MSPNSWPTTLLASLFLFSQIFSCIAQVPPENTFKFVNEGELGPYVVEYQADYRVLSIFNNPFQLCFYNTTPNAWTLALRMGTVRSESLMRWVWEANRGNPVKENATLTFGTNGNLVLADDDGRIAWQTNTANKGVTGFKLLPNGNMVLHDSKGKFVWQSFNYPTDTLLVGQTLRLSGPNKLASRTSVKKNANGPYSLVVQPKLFAIYNRTKLGVELAWFDFENSTLESVKLNSGNQRLKLDYTLAKSTKRSSHVMAFTKYNTTLTYLRLEIDGNLKAYTFVRDEEADEFRWKVQKHAVRKKSRLPDRKPLLENFQAMMSSSEQRREAGGEGEGSSSTTAITLAQSDDHHHHHQLSPPPQLSRYESQKRRDWNTFGQYLKNHKPPVPLPQCNYNHVLDFLRYLDQFGKTKVHLNGCVFFGQVEQVGPCTCPLKQAWGSLDALIGRLRAAYEENGGLQETNPFANSAIRIHLREVRDSQAKARGIPYKKKKKKRKIQINSSNNNEVNSS</sequence>
<gene>
    <name evidence="14" type="ORF">MTR67_033039</name>
</gene>
<reference evidence="14" key="1">
    <citation type="submission" date="2023-08" db="EMBL/GenBank/DDBJ databases">
        <title>A de novo genome assembly of Solanum verrucosum Schlechtendal, a Mexican diploid species geographically isolated from the other diploid A-genome species in potato relatives.</title>
        <authorList>
            <person name="Hosaka K."/>
        </authorList>
    </citation>
    <scope>NUCLEOTIDE SEQUENCE</scope>
    <source>
        <tissue evidence="14">Young leaves</tissue>
    </source>
</reference>
<dbReference type="AlphaFoldDB" id="A0AAF0U5M5"/>
<dbReference type="Proteomes" id="UP001234989">
    <property type="component" value="Chromosome 7"/>
</dbReference>
<evidence type="ECO:0000259" key="12">
    <source>
        <dbReference type="PROSITE" id="PS50927"/>
    </source>
</evidence>
<dbReference type="Gene3D" id="2.90.10.10">
    <property type="entry name" value="Bulb-type lectin domain"/>
    <property type="match status" value="1"/>
</dbReference>
<proteinExistence type="inferred from homology"/>
<evidence type="ECO:0000313" key="15">
    <source>
        <dbReference type="Proteomes" id="UP001234989"/>
    </source>
</evidence>
<evidence type="ECO:0000256" key="1">
    <source>
        <dbReference type="ARBA" id="ARBA00004123"/>
    </source>
</evidence>
<comment type="similarity">
    <text evidence="2">Belongs to the plant homeotic and developmental regulators ALOG protein family.</text>
</comment>
<feature type="domain" description="Bulb-type lectin" evidence="12">
    <location>
        <begin position="30"/>
        <end position="161"/>
    </location>
</feature>
<keyword evidence="15" id="KW-1185">Reference proteome</keyword>
<evidence type="ECO:0000256" key="8">
    <source>
        <dbReference type="ARBA" id="ARBA00023180"/>
    </source>
</evidence>
<keyword evidence="4 11" id="KW-0732">Signal</keyword>
<evidence type="ECO:0000256" key="5">
    <source>
        <dbReference type="ARBA" id="ARBA00023015"/>
    </source>
</evidence>
<evidence type="ECO:0008006" key="16">
    <source>
        <dbReference type="Google" id="ProtNLM"/>
    </source>
</evidence>
<keyword evidence="6" id="KW-0238">DNA-binding</keyword>
<dbReference type="CDD" id="cd00028">
    <property type="entry name" value="B_lectin"/>
    <property type="match status" value="1"/>
</dbReference>
<name>A0AAF0U5M5_SOLVR</name>
<feature type="compositionally biased region" description="Low complexity" evidence="10">
    <location>
        <begin position="497"/>
        <end position="507"/>
    </location>
</feature>
<dbReference type="InterPro" id="IPR040222">
    <property type="entry name" value="ALOG"/>
</dbReference>
<dbReference type="GO" id="GO:0003677">
    <property type="term" value="F:DNA binding"/>
    <property type="evidence" value="ECO:0007669"/>
    <property type="project" value="UniProtKB-KW"/>
</dbReference>
<feature type="compositionally biased region" description="Basic residues" evidence="10">
    <location>
        <begin position="484"/>
        <end position="494"/>
    </location>
</feature>
<feature type="signal peptide" evidence="11">
    <location>
        <begin position="1"/>
        <end position="25"/>
    </location>
</feature>
<evidence type="ECO:0000256" key="3">
    <source>
        <dbReference type="ARBA" id="ARBA00022473"/>
    </source>
</evidence>
<dbReference type="SUPFAM" id="SSF51110">
    <property type="entry name" value="alpha-D-mannose-specific plant lectins"/>
    <property type="match status" value="1"/>
</dbReference>
<organism evidence="14 15">
    <name type="scientific">Solanum verrucosum</name>
    <dbReference type="NCBI Taxonomy" id="315347"/>
    <lineage>
        <taxon>Eukaryota</taxon>
        <taxon>Viridiplantae</taxon>
        <taxon>Streptophyta</taxon>
        <taxon>Embryophyta</taxon>
        <taxon>Tracheophyta</taxon>
        <taxon>Spermatophyta</taxon>
        <taxon>Magnoliopsida</taxon>
        <taxon>eudicotyledons</taxon>
        <taxon>Gunneridae</taxon>
        <taxon>Pentapetalae</taxon>
        <taxon>asterids</taxon>
        <taxon>lamiids</taxon>
        <taxon>Solanales</taxon>
        <taxon>Solanaceae</taxon>
        <taxon>Solanoideae</taxon>
        <taxon>Solaneae</taxon>
        <taxon>Solanum</taxon>
    </lineage>
</organism>